<keyword evidence="2" id="KW-0732">Signal</keyword>
<reference evidence="3 4" key="1">
    <citation type="journal article" date="2019" name="Int. J. Syst. Evol. Microbiol.">
        <title>The Global Catalogue of Microorganisms (GCM) 10K type strain sequencing project: providing services to taxonomists for standard genome sequencing and annotation.</title>
        <authorList>
            <consortium name="The Broad Institute Genomics Platform"/>
            <consortium name="The Broad Institute Genome Sequencing Center for Infectious Disease"/>
            <person name="Wu L."/>
            <person name="Ma J."/>
        </authorList>
    </citation>
    <scope>NUCLEOTIDE SEQUENCE [LARGE SCALE GENOMIC DNA]</scope>
    <source>
        <strain evidence="3 4">JCM 7356</strain>
    </source>
</reference>
<evidence type="ECO:0000313" key="4">
    <source>
        <dbReference type="Proteomes" id="UP001500305"/>
    </source>
</evidence>
<keyword evidence="4" id="KW-1185">Reference proteome</keyword>
<dbReference type="Proteomes" id="UP001500305">
    <property type="component" value="Unassembled WGS sequence"/>
</dbReference>
<evidence type="ECO:0000256" key="2">
    <source>
        <dbReference type="SAM" id="SignalP"/>
    </source>
</evidence>
<evidence type="ECO:0000256" key="1">
    <source>
        <dbReference type="SAM" id="MobiDB-lite"/>
    </source>
</evidence>
<protein>
    <recommendedName>
        <fullName evidence="5">DUF732 domain-containing protein</fullName>
    </recommendedName>
</protein>
<evidence type="ECO:0008006" key="5">
    <source>
        <dbReference type="Google" id="ProtNLM"/>
    </source>
</evidence>
<feature type="chain" id="PRO_5045078089" description="DUF732 domain-containing protein" evidence="2">
    <location>
        <begin position="25"/>
        <end position="168"/>
    </location>
</feature>
<sequence>MRLRSLAPALAVAALALTACSSSASTTAAPAASSSAAASPAAPAAGTSARPGQSGSDAASGSAAPAKPAAPSDAGLPPKPDPGVVTKLVAALDAIDPDIVAGHPDQAVELARSQCQAIYNFPKDRAKLIDLVNQHFTSPKHPDGFGPDKAGKILTAVQTNLCPAPNSR</sequence>
<organism evidence="3 4">
    <name type="scientific">Kitasatospora cystarginea</name>
    <dbReference type="NCBI Taxonomy" id="58350"/>
    <lineage>
        <taxon>Bacteria</taxon>
        <taxon>Bacillati</taxon>
        <taxon>Actinomycetota</taxon>
        <taxon>Actinomycetes</taxon>
        <taxon>Kitasatosporales</taxon>
        <taxon>Streptomycetaceae</taxon>
        <taxon>Kitasatospora</taxon>
    </lineage>
</organism>
<gene>
    <name evidence="3" type="ORF">GCM10010430_18550</name>
</gene>
<comment type="caution">
    <text evidence="3">The sequence shown here is derived from an EMBL/GenBank/DDBJ whole genome shotgun (WGS) entry which is preliminary data.</text>
</comment>
<dbReference type="PROSITE" id="PS51257">
    <property type="entry name" value="PROKAR_LIPOPROTEIN"/>
    <property type="match status" value="1"/>
</dbReference>
<evidence type="ECO:0000313" key="3">
    <source>
        <dbReference type="EMBL" id="GAA2237845.1"/>
    </source>
</evidence>
<feature type="region of interest" description="Disordered" evidence="1">
    <location>
        <begin position="29"/>
        <end position="83"/>
    </location>
</feature>
<dbReference type="RefSeq" id="WP_344635779.1">
    <property type="nucleotide sequence ID" value="NZ_BAAATR010000006.1"/>
</dbReference>
<proteinExistence type="predicted"/>
<name>A0ABN3DNZ6_9ACTN</name>
<accession>A0ABN3DNZ6</accession>
<dbReference type="EMBL" id="BAAATR010000006">
    <property type="protein sequence ID" value="GAA2237845.1"/>
    <property type="molecule type" value="Genomic_DNA"/>
</dbReference>
<feature type="compositionally biased region" description="Low complexity" evidence="1">
    <location>
        <begin position="29"/>
        <end position="75"/>
    </location>
</feature>
<feature type="signal peptide" evidence="2">
    <location>
        <begin position="1"/>
        <end position="24"/>
    </location>
</feature>